<protein>
    <recommendedName>
        <fullName evidence="3">HEPN domain-containing protein</fullName>
    </recommendedName>
</protein>
<dbReference type="Proteomes" id="UP000239485">
    <property type="component" value="Unassembled WGS sequence"/>
</dbReference>
<dbReference type="AlphaFoldDB" id="A0A2S6IHP7"/>
<keyword evidence="2" id="KW-1185">Reference proteome</keyword>
<evidence type="ECO:0008006" key="3">
    <source>
        <dbReference type="Google" id="ProtNLM"/>
    </source>
</evidence>
<comment type="caution">
    <text evidence="1">The sequence shown here is derived from an EMBL/GenBank/DDBJ whole genome shotgun (WGS) entry which is preliminary data.</text>
</comment>
<dbReference type="RefSeq" id="WP_104433272.1">
    <property type="nucleotide sequence ID" value="NZ_PTJD01000009.1"/>
</dbReference>
<name>A0A2S6IHP7_9ACTN</name>
<organism evidence="1 2">
    <name type="scientific">Kineococcus xinjiangensis</name>
    <dbReference type="NCBI Taxonomy" id="512762"/>
    <lineage>
        <taxon>Bacteria</taxon>
        <taxon>Bacillati</taxon>
        <taxon>Actinomycetota</taxon>
        <taxon>Actinomycetes</taxon>
        <taxon>Kineosporiales</taxon>
        <taxon>Kineosporiaceae</taxon>
        <taxon>Kineococcus</taxon>
    </lineage>
</organism>
<accession>A0A2S6IHP7</accession>
<gene>
    <name evidence="1" type="ORF">CLV92_10918</name>
</gene>
<dbReference type="EMBL" id="PTJD01000009">
    <property type="protein sequence ID" value="PPK93742.1"/>
    <property type="molecule type" value="Genomic_DNA"/>
</dbReference>
<sequence>MAAALAVLSGIATADAVCCSRLGQRSRGQDHRQAVDLVASVRPDGAALAKDLRRLLDIKDQAHYAASMVSPARAAQAVDWARRMHDQATRSL</sequence>
<reference evidence="1 2" key="1">
    <citation type="submission" date="2018-02" db="EMBL/GenBank/DDBJ databases">
        <title>Genomic Encyclopedia of Archaeal and Bacterial Type Strains, Phase II (KMG-II): from individual species to whole genera.</title>
        <authorList>
            <person name="Goeker M."/>
        </authorList>
    </citation>
    <scope>NUCLEOTIDE SEQUENCE [LARGE SCALE GENOMIC DNA]</scope>
    <source>
        <strain evidence="1 2">DSM 22857</strain>
    </source>
</reference>
<dbReference type="OrthoDB" id="3828743at2"/>
<evidence type="ECO:0000313" key="1">
    <source>
        <dbReference type="EMBL" id="PPK93742.1"/>
    </source>
</evidence>
<evidence type="ECO:0000313" key="2">
    <source>
        <dbReference type="Proteomes" id="UP000239485"/>
    </source>
</evidence>
<proteinExistence type="predicted"/>